<dbReference type="GO" id="GO:0006747">
    <property type="term" value="P:FAD biosynthetic process"/>
    <property type="evidence" value="ECO:0007669"/>
    <property type="project" value="UniProtKB-UniRule"/>
</dbReference>
<keyword evidence="5 15" id="KW-0288">FMN</keyword>
<keyword evidence="8 15" id="KW-0547">Nucleotide-binding</keyword>
<evidence type="ECO:0000256" key="4">
    <source>
        <dbReference type="ARBA" id="ARBA00022630"/>
    </source>
</evidence>
<accession>A0A9X2FCK9</accession>
<comment type="catalytic activity">
    <reaction evidence="14 15">
        <text>FMN + ATP + H(+) = FAD + diphosphate</text>
        <dbReference type="Rhea" id="RHEA:17237"/>
        <dbReference type="ChEBI" id="CHEBI:15378"/>
        <dbReference type="ChEBI" id="CHEBI:30616"/>
        <dbReference type="ChEBI" id="CHEBI:33019"/>
        <dbReference type="ChEBI" id="CHEBI:57692"/>
        <dbReference type="ChEBI" id="CHEBI:58210"/>
        <dbReference type="EC" id="2.7.7.2"/>
    </reaction>
</comment>
<evidence type="ECO:0000256" key="8">
    <source>
        <dbReference type="ARBA" id="ARBA00022741"/>
    </source>
</evidence>
<evidence type="ECO:0000256" key="15">
    <source>
        <dbReference type="PIRNR" id="PIRNR004491"/>
    </source>
</evidence>
<dbReference type="Gene3D" id="2.40.30.30">
    <property type="entry name" value="Riboflavin kinase-like"/>
    <property type="match status" value="1"/>
</dbReference>
<dbReference type="GO" id="GO:0009231">
    <property type="term" value="P:riboflavin biosynthetic process"/>
    <property type="evidence" value="ECO:0007669"/>
    <property type="project" value="InterPro"/>
</dbReference>
<dbReference type="Proteomes" id="UP001155241">
    <property type="component" value="Unassembled WGS sequence"/>
</dbReference>
<dbReference type="RefSeq" id="WP_252853781.1">
    <property type="nucleotide sequence ID" value="NZ_JAMXLR010000061.1"/>
</dbReference>
<proteinExistence type="inferred from homology"/>
<dbReference type="Pfam" id="PF06574">
    <property type="entry name" value="FAD_syn"/>
    <property type="match status" value="1"/>
</dbReference>
<dbReference type="InterPro" id="IPR014729">
    <property type="entry name" value="Rossmann-like_a/b/a_fold"/>
</dbReference>
<feature type="domain" description="Riboflavin kinase" evidence="16">
    <location>
        <begin position="183"/>
        <end position="306"/>
    </location>
</feature>
<dbReference type="GO" id="GO:0005524">
    <property type="term" value="F:ATP binding"/>
    <property type="evidence" value="ECO:0007669"/>
    <property type="project" value="UniProtKB-UniRule"/>
</dbReference>
<dbReference type="EMBL" id="JAMXLR010000061">
    <property type="protein sequence ID" value="MCO6045668.1"/>
    <property type="molecule type" value="Genomic_DNA"/>
</dbReference>
<keyword evidence="12" id="KW-0511">Multifunctional enzyme</keyword>
<dbReference type="AlphaFoldDB" id="A0A9X2FCK9"/>
<dbReference type="SUPFAM" id="SSF82114">
    <property type="entry name" value="Riboflavin kinase-like"/>
    <property type="match status" value="1"/>
</dbReference>
<evidence type="ECO:0000256" key="12">
    <source>
        <dbReference type="ARBA" id="ARBA00023268"/>
    </source>
</evidence>
<dbReference type="FunFam" id="3.40.50.620:FF:000021">
    <property type="entry name" value="Riboflavin biosynthesis protein"/>
    <property type="match status" value="1"/>
</dbReference>
<evidence type="ECO:0000256" key="1">
    <source>
        <dbReference type="ARBA" id="ARBA00002121"/>
    </source>
</evidence>
<dbReference type="PANTHER" id="PTHR22749">
    <property type="entry name" value="RIBOFLAVIN KINASE/FMN ADENYLYLTRANSFERASE"/>
    <property type="match status" value="1"/>
</dbReference>
<dbReference type="GO" id="GO:0009398">
    <property type="term" value="P:FMN biosynthetic process"/>
    <property type="evidence" value="ECO:0007669"/>
    <property type="project" value="UniProtKB-UniRule"/>
</dbReference>
<dbReference type="GO" id="GO:0003919">
    <property type="term" value="F:FMN adenylyltransferase activity"/>
    <property type="evidence" value="ECO:0007669"/>
    <property type="project" value="UniProtKB-UniRule"/>
</dbReference>
<dbReference type="CDD" id="cd02064">
    <property type="entry name" value="FAD_synthetase_N"/>
    <property type="match status" value="1"/>
</dbReference>
<dbReference type="GO" id="GO:0008531">
    <property type="term" value="F:riboflavin kinase activity"/>
    <property type="evidence" value="ECO:0007669"/>
    <property type="project" value="UniProtKB-UniRule"/>
</dbReference>
<name>A0A9X2FCK9_9BACT</name>
<comment type="function">
    <text evidence="1">Catalyzes the phosphorylation of riboflavin to FMN followed by the adenylation of FMN to FAD.</text>
</comment>
<dbReference type="Pfam" id="PF01687">
    <property type="entry name" value="Flavokinase"/>
    <property type="match status" value="1"/>
</dbReference>
<dbReference type="InterPro" id="IPR023468">
    <property type="entry name" value="Riboflavin_kinase"/>
</dbReference>
<keyword evidence="11 15" id="KW-0067">ATP-binding</keyword>
<keyword evidence="18" id="KW-1185">Reference proteome</keyword>
<dbReference type="SMART" id="SM00904">
    <property type="entry name" value="Flavokinase"/>
    <property type="match status" value="1"/>
</dbReference>
<evidence type="ECO:0000313" key="17">
    <source>
        <dbReference type="EMBL" id="MCO6045668.1"/>
    </source>
</evidence>
<dbReference type="InterPro" id="IPR015864">
    <property type="entry name" value="FAD_synthase"/>
</dbReference>
<evidence type="ECO:0000256" key="10">
    <source>
        <dbReference type="ARBA" id="ARBA00022827"/>
    </source>
</evidence>
<evidence type="ECO:0000256" key="3">
    <source>
        <dbReference type="ARBA" id="ARBA00005201"/>
    </source>
</evidence>
<dbReference type="EC" id="2.7.7.2" evidence="15"/>
<evidence type="ECO:0000256" key="5">
    <source>
        <dbReference type="ARBA" id="ARBA00022643"/>
    </source>
</evidence>
<protein>
    <recommendedName>
        <fullName evidence="15">Riboflavin biosynthesis protein</fullName>
    </recommendedName>
    <domain>
        <recommendedName>
            <fullName evidence="15">Riboflavin kinase</fullName>
            <ecNumber evidence="15">2.7.1.26</ecNumber>
        </recommendedName>
        <alternativeName>
            <fullName evidence="15">Flavokinase</fullName>
        </alternativeName>
    </domain>
    <domain>
        <recommendedName>
            <fullName evidence="15">FMN adenylyltransferase</fullName>
            <ecNumber evidence="15">2.7.7.2</ecNumber>
        </recommendedName>
        <alternativeName>
            <fullName evidence="15">FAD pyrophosphorylase</fullName>
        </alternativeName>
        <alternativeName>
            <fullName evidence="15">FAD synthase</fullName>
        </alternativeName>
    </domain>
</protein>
<keyword evidence="9 15" id="KW-0418">Kinase</keyword>
<reference evidence="17" key="1">
    <citation type="submission" date="2022-06" db="EMBL/GenBank/DDBJ databases">
        <title>Aeoliella straminimaris, a novel planctomycete from sediments.</title>
        <authorList>
            <person name="Vitorino I.R."/>
            <person name="Lage O.M."/>
        </authorList>
    </citation>
    <scope>NUCLEOTIDE SEQUENCE</scope>
    <source>
        <strain evidence="17">ICT_H6.2</strain>
    </source>
</reference>
<keyword evidence="6 15" id="KW-0808">Transferase</keyword>
<dbReference type="EC" id="2.7.1.26" evidence="15"/>
<evidence type="ECO:0000256" key="9">
    <source>
        <dbReference type="ARBA" id="ARBA00022777"/>
    </source>
</evidence>
<evidence type="ECO:0000256" key="14">
    <source>
        <dbReference type="ARBA" id="ARBA00049494"/>
    </source>
</evidence>
<evidence type="ECO:0000256" key="11">
    <source>
        <dbReference type="ARBA" id="ARBA00022840"/>
    </source>
</evidence>
<dbReference type="InterPro" id="IPR002606">
    <property type="entry name" value="Riboflavin_kinase_bac"/>
</dbReference>
<gene>
    <name evidence="17" type="ORF">NG895_17360</name>
</gene>
<evidence type="ECO:0000259" key="16">
    <source>
        <dbReference type="SMART" id="SM00904"/>
    </source>
</evidence>
<evidence type="ECO:0000256" key="6">
    <source>
        <dbReference type="ARBA" id="ARBA00022679"/>
    </source>
</evidence>
<comment type="catalytic activity">
    <reaction evidence="13 15">
        <text>riboflavin + ATP = FMN + ADP + H(+)</text>
        <dbReference type="Rhea" id="RHEA:14357"/>
        <dbReference type="ChEBI" id="CHEBI:15378"/>
        <dbReference type="ChEBI" id="CHEBI:30616"/>
        <dbReference type="ChEBI" id="CHEBI:57986"/>
        <dbReference type="ChEBI" id="CHEBI:58210"/>
        <dbReference type="ChEBI" id="CHEBI:456216"/>
        <dbReference type="EC" id="2.7.1.26"/>
    </reaction>
</comment>
<comment type="similarity">
    <text evidence="15">Belongs to the ribF family.</text>
</comment>
<evidence type="ECO:0000256" key="7">
    <source>
        <dbReference type="ARBA" id="ARBA00022695"/>
    </source>
</evidence>
<organism evidence="17 18">
    <name type="scientific">Aeoliella straminimaris</name>
    <dbReference type="NCBI Taxonomy" id="2954799"/>
    <lineage>
        <taxon>Bacteria</taxon>
        <taxon>Pseudomonadati</taxon>
        <taxon>Planctomycetota</taxon>
        <taxon>Planctomycetia</taxon>
        <taxon>Pirellulales</taxon>
        <taxon>Lacipirellulaceae</taxon>
        <taxon>Aeoliella</taxon>
    </lineage>
</organism>
<keyword evidence="7 15" id="KW-0548">Nucleotidyltransferase</keyword>
<dbReference type="InterPro" id="IPR015865">
    <property type="entry name" value="Riboflavin_kinase_bac/euk"/>
</dbReference>
<evidence type="ECO:0000313" key="18">
    <source>
        <dbReference type="Proteomes" id="UP001155241"/>
    </source>
</evidence>
<dbReference type="PIRSF" id="PIRSF004491">
    <property type="entry name" value="FAD_Synth"/>
    <property type="match status" value="1"/>
</dbReference>
<dbReference type="Gene3D" id="3.40.50.620">
    <property type="entry name" value="HUPs"/>
    <property type="match status" value="1"/>
</dbReference>
<dbReference type="InterPro" id="IPR023465">
    <property type="entry name" value="Riboflavin_kinase_dom_sf"/>
</dbReference>
<keyword evidence="10 15" id="KW-0274">FAD</keyword>
<comment type="caution">
    <text evidence="17">The sequence shown here is derived from an EMBL/GenBank/DDBJ whole genome shotgun (WGS) entry which is preliminary data.</text>
</comment>
<evidence type="ECO:0000256" key="13">
    <source>
        <dbReference type="ARBA" id="ARBA00047880"/>
    </source>
</evidence>
<evidence type="ECO:0000256" key="2">
    <source>
        <dbReference type="ARBA" id="ARBA00004726"/>
    </source>
</evidence>
<dbReference type="NCBIfam" id="NF004160">
    <property type="entry name" value="PRK05627.1-3"/>
    <property type="match status" value="1"/>
</dbReference>
<comment type="pathway">
    <text evidence="3 15">Cofactor biosynthesis; FMN biosynthesis; FMN from riboflavin (ATP route): step 1/1.</text>
</comment>
<dbReference type="NCBIfam" id="TIGR00083">
    <property type="entry name" value="ribF"/>
    <property type="match status" value="1"/>
</dbReference>
<dbReference type="PANTHER" id="PTHR22749:SF6">
    <property type="entry name" value="RIBOFLAVIN KINASE"/>
    <property type="match status" value="1"/>
</dbReference>
<dbReference type="SUPFAM" id="SSF52374">
    <property type="entry name" value="Nucleotidylyl transferase"/>
    <property type="match status" value="1"/>
</dbReference>
<sequence length="319" mass="34588">MPVIRHVHDLPPIARGGAVSIGNFDGVHRGHAQLIEQLRRRATEVGGPAVVFTFDPHPARLLRPEACPSPLTWTERKAELLADLGIDWVVAYPTDMGLLSLGPREFFDRVIVEVLAARAIVEGPNFFFGKNRAGNVETLAEFADSEGMTLDIVEPIEIDGAMISSSRVRDLVGLGRVGQAREWLTAPYRIRGLVTHGAGRGTDLGFPTANLDGVDTLLPAHGVYAGAAWLGNRSWPAALNLGPNPTFGDLATKVEVHLIGTDEQLYGQIMEVDFLERLRDTRAFDSAESLTKQLKADVAVANQVATDYLLSLGRTVGRT</sequence>
<comment type="pathway">
    <text evidence="2 15">Cofactor biosynthesis; FAD biosynthesis; FAD from FMN: step 1/1.</text>
</comment>
<keyword evidence="4 15" id="KW-0285">Flavoprotein</keyword>